<accession>A0A511YZC5</accession>
<organism evidence="1 2">
    <name type="scientific">Actinotalea fermentans</name>
    <dbReference type="NCBI Taxonomy" id="43671"/>
    <lineage>
        <taxon>Bacteria</taxon>
        <taxon>Bacillati</taxon>
        <taxon>Actinomycetota</taxon>
        <taxon>Actinomycetes</taxon>
        <taxon>Micrococcales</taxon>
        <taxon>Cellulomonadaceae</taxon>
        <taxon>Actinotalea</taxon>
    </lineage>
</organism>
<keyword evidence="2" id="KW-1185">Reference proteome</keyword>
<dbReference type="EMBL" id="BJYK01000008">
    <property type="protein sequence ID" value="GEN80553.1"/>
    <property type="molecule type" value="Genomic_DNA"/>
</dbReference>
<dbReference type="Proteomes" id="UP000321484">
    <property type="component" value="Unassembled WGS sequence"/>
</dbReference>
<gene>
    <name evidence="1" type="ORF">AFE02nite_22870</name>
</gene>
<protein>
    <submittedName>
        <fullName evidence="1">Uncharacterized protein</fullName>
    </submittedName>
</protein>
<comment type="caution">
    <text evidence="1">The sequence shown here is derived from an EMBL/GenBank/DDBJ whole genome shotgun (WGS) entry which is preliminary data.</text>
</comment>
<dbReference type="AlphaFoldDB" id="A0A511YZC5"/>
<reference evidence="1 2" key="1">
    <citation type="submission" date="2019-07" db="EMBL/GenBank/DDBJ databases">
        <title>Whole genome shotgun sequence of Actinotalea fermentans NBRC 105374.</title>
        <authorList>
            <person name="Hosoyama A."/>
            <person name="Uohara A."/>
            <person name="Ohji S."/>
            <person name="Ichikawa N."/>
        </authorList>
    </citation>
    <scope>NUCLEOTIDE SEQUENCE [LARGE SCALE GENOMIC DNA]</scope>
    <source>
        <strain evidence="1 2">NBRC 105374</strain>
    </source>
</reference>
<evidence type="ECO:0000313" key="2">
    <source>
        <dbReference type="Proteomes" id="UP000321484"/>
    </source>
</evidence>
<name>A0A511YZC5_9CELL</name>
<evidence type="ECO:0000313" key="1">
    <source>
        <dbReference type="EMBL" id="GEN80553.1"/>
    </source>
</evidence>
<proteinExistence type="predicted"/>
<sequence length="83" mass="9169">MGKVPAAEAPVVVHGMHPTRGYPVTLHITPVAGGLRRRVDFLVEQADGRIEDDEAWLCAIKTVELLSADEARELVEETEPPRR</sequence>